<gene>
    <name evidence="1" type="ORF">ABW02_07100</name>
</gene>
<dbReference type="Proteomes" id="UP000036045">
    <property type="component" value="Unassembled WGS sequence"/>
</dbReference>
<evidence type="ECO:0000313" key="2">
    <source>
        <dbReference type="Proteomes" id="UP000036045"/>
    </source>
</evidence>
<dbReference type="GeneID" id="56350408"/>
<protein>
    <submittedName>
        <fullName evidence="1">Na+/H+ antiporter</fullName>
    </submittedName>
</protein>
<reference evidence="1 2" key="1">
    <citation type="submission" date="2015-05" db="EMBL/GenBank/DDBJ databases">
        <title>Whole genome sequence and identification of bacterial endophytes from Costus igneus.</title>
        <authorList>
            <person name="Lee Y.P."/>
            <person name="Gan H.M."/>
            <person name="Eng W."/>
            <person name="Wheatley M.S."/>
            <person name="Caraballo A."/>
            <person name="Polter S."/>
            <person name="Savka M.A."/>
            <person name="Hudson A.O."/>
        </authorList>
    </citation>
    <scope>NUCLEOTIDE SEQUENCE [LARGE SCALE GENOMIC DNA]</scope>
    <source>
        <strain evidence="1 2">RIT379</strain>
    </source>
</reference>
<dbReference type="OrthoDB" id="2696719at2"/>
<organism evidence="1 2">
    <name type="scientific">Niallia circulans</name>
    <name type="common">Bacillus circulans</name>
    <dbReference type="NCBI Taxonomy" id="1397"/>
    <lineage>
        <taxon>Bacteria</taxon>
        <taxon>Bacillati</taxon>
        <taxon>Bacillota</taxon>
        <taxon>Bacilli</taxon>
        <taxon>Bacillales</taxon>
        <taxon>Bacillaceae</taxon>
        <taxon>Niallia</taxon>
    </lineage>
</organism>
<dbReference type="RefSeq" id="WP_047941256.1">
    <property type="nucleotide sequence ID" value="NZ_CP053989.1"/>
</dbReference>
<comment type="caution">
    <text evidence="1">The sequence shown here is derived from an EMBL/GenBank/DDBJ whole genome shotgun (WGS) entry which is preliminary data.</text>
</comment>
<accession>A0A0J1IMU7</accession>
<keyword evidence="2" id="KW-1185">Reference proteome</keyword>
<evidence type="ECO:0000313" key="1">
    <source>
        <dbReference type="EMBL" id="KLV27274.1"/>
    </source>
</evidence>
<dbReference type="PATRIC" id="fig|1397.4.peg.4106"/>
<dbReference type="EMBL" id="LDPH01000004">
    <property type="protein sequence ID" value="KLV27274.1"/>
    <property type="molecule type" value="Genomic_DNA"/>
</dbReference>
<name>A0A0J1IMU7_NIACI</name>
<dbReference type="AlphaFoldDB" id="A0A0J1IMU7"/>
<proteinExistence type="predicted"/>
<sequence>MSKVFSILLIVLGGYYLFQKRYRVINTVLRSPFIRKYAVRILMNIPSVKRMTMNSVFGRSQNTIYQ</sequence>